<evidence type="ECO:0000256" key="1">
    <source>
        <dbReference type="SAM" id="MobiDB-lite"/>
    </source>
</evidence>
<reference evidence="2" key="1">
    <citation type="submission" date="2015-04" db="UniProtKB">
        <authorList>
            <consortium name="EnsemblPlants"/>
        </authorList>
    </citation>
    <scope>IDENTIFICATION</scope>
</reference>
<sequence>MVWPAHDDSLPLAALEVTACLVRRAAPKRRVAELDVEAQQASGGRRGECRRRGGGVLGVGGVQVLTEEHRGGGVLDADGCVVPDSEDEESGGGVHNLEQKPDKDISANLEEQHMDGIEQLVGGEEVAGLQDDAGVAARDEGVDEFAEIRERNLFARLLHNCFPR</sequence>
<protein>
    <submittedName>
        <fullName evidence="2">Uncharacterized protein</fullName>
    </submittedName>
</protein>
<dbReference type="HOGENOM" id="CLU_1621588_0_0_1"/>
<evidence type="ECO:0000313" key="2">
    <source>
        <dbReference type="EnsemblPlants" id="OGLUM04G10360.1"/>
    </source>
</evidence>
<dbReference type="Proteomes" id="UP000026961">
    <property type="component" value="Chromosome 4"/>
</dbReference>
<dbReference type="Gramene" id="OGLUM04G10360.1">
    <property type="protein sequence ID" value="OGLUM04G10360.1"/>
    <property type="gene ID" value="OGLUM04G10360"/>
</dbReference>
<dbReference type="EnsemblPlants" id="OGLUM04G10360.1">
    <property type="protein sequence ID" value="OGLUM04G10360.1"/>
    <property type="gene ID" value="OGLUM04G10360"/>
</dbReference>
<feature type="region of interest" description="Disordered" evidence="1">
    <location>
        <begin position="75"/>
        <end position="101"/>
    </location>
</feature>
<proteinExistence type="predicted"/>
<name>A0A0D9ZK19_9ORYZ</name>
<accession>A0A0D9ZK19</accession>
<keyword evidence="3" id="KW-1185">Reference proteome</keyword>
<dbReference type="AlphaFoldDB" id="A0A0D9ZK19"/>
<organism evidence="2">
    <name type="scientific">Oryza glumipatula</name>
    <dbReference type="NCBI Taxonomy" id="40148"/>
    <lineage>
        <taxon>Eukaryota</taxon>
        <taxon>Viridiplantae</taxon>
        <taxon>Streptophyta</taxon>
        <taxon>Embryophyta</taxon>
        <taxon>Tracheophyta</taxon>
        <taxon>Spermatophyta</taxon>
        <taxon>Magnoliopsida</taxon>
        <taxon>Liliopsida</taxon>
        <taxon>Poales</taxon>
        <taxon>Poaceae</taxon>
        <taxon>BOP clade</taxon>
        <taxon>Oryzoideae</taxon>
        <taxon>Oryzeae</taxon>
        <taxon>Oryzinae</taxon>
        <taxon>Oryza</taxon>
    </lineage>
</organism>
<evidence type="ECO:0000313" key="3">
    <source>
        <dbReference type="Proteomes" id="UP000026961"/>
    </source>
</evidence>
<reference evidence="2" key="2">
    <citation type="submission" date="2018-05" db="EMBL/GenBank/DDBJ databases">
        <title>OgluRS3 (Oryza glumaepatula Reference Sequence Version 3).</title>
        <authorList>
            <person name="Zhang J."/>
            <person name="Kudrna D."/>
            <person name="Lee S."/>
            <person name="Talag J."/>
            <person name="Welchert J."/>
            <person name="Wing R.A."/>
        </authorList>
    </citation>
    <scope>NUCLEOTIDE SEQUENCE [LARGE SCALE GENOMIC DNA]</scope>
</reference>